<dbReference type="RefSeq" id="WP_075806535.1">
    <property type="nucleotide sequence ID" value="NZ_MKZO01000075.1"/>
</dbReference>
<evidence type="ECO:0000259" key="1">
    <source>
        <dbReference type="Pfam" id="PF05713"/>
    </source>
</evidence>
<dbReference type="AlphaFoldDB" id="A0A1Q9QV24"/>
<name>A0A1Q9QV24_PSEPU</name>
<comment type="caution">
    <text evidence="2">The sequence shown here is derived from an EMBL/GenBank/DDBJ whole genome shotgun (WGS) entry which is preliminary data.</text>
</comment>
<dbReference type="Pfam" id="PF05713">
    <property type="entry name" value="MobC"/>
    <property type="match status" value="1"/>
</dbReference>
<feature type="domain" description="Bacterial mobilisation" evidence="1">
    <location>
        <begin position="66"/>
        <end position="84"/>
    </location>
</feature>
<protein>
    <recommendedName>
        <fullName evidence="1">Bacterial mobilisation domain-containing protein</fullName>
    </recommendedName>
</protein>
<proteinExistence type="predicted"/>
<evidence type="ECO:0000313" key="3">
    <source>
        <dbReference type="Proteomes" id="UP000186736"/>
    </source>
</evidence>
<sequence length="120" mass="13292">MAQDKISIRASKEDIAKINKLASSLSMTKTALIKKIVNDGFDQIIEINNPTLLASFEKIEKMLGSIGNNLNQMARKVNAGEAFTEQDIKTLEQVITKFDALETVVVEKNTKAVIKKRVAK</sequence>
<dbReference type="Proteomes" id="UP000186736">
    <property type="component" value="Unassembled WGS sequence"/>
</dbReference>
<accession>A0A1Q9QV24</accession>
<organism evidence="2 3">
    <name type="scientific">Pseudomonas putida</name>
    <name type="common">Arthrobacter siderocapsulatus</name>
    <dbReference type="NCBI Taxonomy" id="303"/>
    <lineage>
        <taxon>Bacteria</taxon>
        <taxon>Pseudomonadati</taxon>
        <taxon>Pseudomonadota</taxon>
        <taxon>Gammaproteobacteria</taxon>
        <taxon>Pseudomonadales</taxon>
        <taxon>Pseudomonadaceae</taxon>
        <taxon>Pseudomonas</taxon>
    </lineage>
</organism>
<dbReference type="InterPro" id="IPR008687">
    <property type="entry name" value="MobC"/>
</dbReference>
<gene>
    <name evidence="2" type="ORF">PSEMO_59560</name>
</gene>
<dbReference type="OrthoDB" id="7026837at2"/>
<evidence type="ECO:0000313" key="2">
    <source>
        <dbReference type="EMBL" id="OLS58996.1"/>
    </source>
</evidence>
<reference evidence="2 3" key="1">
    <citation type="submission" date="2016-10" db="EMBL/GenBank/DDBJ databases">
        <title>Genome Sequence of Pseudomonas putida GM4FR.</title>
        <authorList>
            <person name="Poehlein A."/>
            <person name="Wemheuer F."/>
            <person name="Hollensteiner J."/>
            <person name="Wemheuer B."/>
        </authorList>
    </citation>
    <scope>NUCLEOTIDE SEQUENCE [LARGE SCALE GENOMIC DNA]</scope>
    <source>
        <strain evidence="2 3">GM4FR</strain>
    </source>
</reference>
<dbReference type="EMBL" id="MKZO01000075">
    <property type="protein sequence ID" value="OLS58996.1"/>
    <property type="molecule type" value="Genomic_DNA"/>
</dbReference>